<gene>
    <name evidence="2" type="primary">orf238</name>
    <name evidence="2" type="ORF">BafuCp016</name>
</gene>
<dbReference type="PANTHER" id="PTHR34800:SF1">
    <property type="entry name" value="TETRAPYRROLE-BINDING PROTEIN, CHLOROPLASTIC"/>
    <property type="match status" value="1"/>
</dbReference>
<keyword evidence="2" id="KW-0934">Plastid</keyword>
<evidence type="ECO:0000259" key="1">
    <source>
        <dbReference type="Pfam" id="PF05419"/>
    </source>
</evidence>
<dbReference type="InterPro" id="IPR037215">
    <property type="entry name" value="GUN4-like_sf"/>
</dbReference>
<dbReference type="Gene3D" id="1.25.40.620">
    <property type="match status" value="1"/>
</dbReference>
<reference evidence="2" key="1">
    <citation type="submission" date="2015-01" db="EMBL/GenBank/DDBJ databases">
        <title>The complete plastid genome of Bangia fuscopurpurea (Dillwyn) Lyngbye revealed ancestral gene repertoire and highly conserved synteny among genera of Bangiales (Rhodophyta).</title>
        <authorList>
            <person name="Cao M."/>
            <person name="Bi G."/>
            <person name="Mao Y."/>
            <person name="Kong F."/>
        </authorList>
    </citation>
    <scope>NUCLEOTIDE SEQUENCE</scope>
</reference>
<proteinExistence type="predicted"/>
<dbReference type="AlphaFoldDB" id="A0A0F6VXN1"/>
<protein>
    <recommendedName>
        <fullName evidence="1">GUN4-like domain-containing protein</fullName>
    </recommendedName>
</protein>
<dbReference type="GO" id="GO:0046906">
    <property type="term" value="F:tetrapyrrole binding"/>
    <property type="evidence" value="ECO:0007669"/>
    <property type="project" value="TreeGrafter"/>
</dbReference>
<feature type="domain" description="GUN4-like" evidence="1">
    <location>
        <begin position="94"/>
        <end position="232"/>
    </location>
</feature>
<dbReference type="Pfam" id="PF05419">
    <property type="entry name" value="GUN4"/>
    <property type="match status" value="1"/>
</dbReference>
<sequence>MKNKIQVQLIALREDNNSRSNIKKQLEIIETIHNNDADQLKDLANLFQDRITNPDYTINYVDGLIYEKLLNSQNQEIIQFTSKLCPQGIVPLQSAKKMNYQDLQSLLVKHDLLAADKLTQKKLIELAGVNIQDRNWLYFTDINKIPAQDLQTIDKLWHTHSKGKFGFAVQRQIWLTAEKDWGKLWEKIGWEVDKVPCRYPDEFQWNSDGPKGHLPLFNQLRGVQVLSALFSHQAWNNC</sequence>
<dbReference type="EMBL" id="KP714733">
    <property type="protein sequence ID" value="AKE98805.1"/>
    <property type="molecule type" value="Genomic_DNA"/>
</dbReference>
<dbReference type="Gene3D" id="1.10.10.1770">
    <property type="entry name" value="Gun4-like"/>
    <property type="match status" value="1"/>
</dbReference>
<accession>A0A0F6VXN1</accession>
<dbReference type="SUPFAM" id="SSF140869">
    <property type="entry name" value="GUN4-like"/>
    <property type="match status" value="1"/>
</dbReference>
<name>A0A0F6VXN1_BANFU</name>
<dbReference type="CDD" id="cd16383">
    <property type="entry name" value="GUN4"/>
    <property type="match status" value="1"/>
</dbReference>
<dbReference type="PANTHER" id="PTHR34800">
    <property type="entry name" value="TETRAPYRROLE-BINDING PROTEIN, CHLOROPLASTIC"/>
    <property type="match status" value="1"/>
</dbReference>
<dbReference type="InterPro" id="IPR008629">
    <property type="entry name" value="GUN4-like"/>
</dbReference>
<evidence type="ECO:0000313" key="2">
    <source>
        <dbReference type="EMBL" id="AKE98805.1"/>
    </source>
</evidence>
<organism evidence="2">
    <name type="scientific">Bangia fuscopurpurea</name>
    <name type="common">Red alga</name>
    <name type="synonym">Conferva fuscopurpurea</name>
    <dbReference type="NCBI Taxonomy" id="101920"/>
    <lineage>
        <taxon>Eukaryota</taxon>
        <taxon>Rhodophyta</taxon>
        <taxon>Bangiophyceae</taxon>
        <taxon>Bangiales</taxon>
        <taxon>Bangiaceae</taxon>
        <taxon>Bangia</taxon>
    </lineage>
</organism>
<geneLocation type="plastid" evidence="2"/>